<dbReference type="EMBL" id="LGSS01000021">
    <property type="protein sequence ID" value="KNF07189.1"/>
    <property type="molecule type" value="Genomic_DNA"/>
</dbReference>
<evidence type="ECO:0000313" key="2">
    <source>
        <dbReference type="Proteomes" id="UP000037267"/>
    </source>
</evidence>
<accession>A0A0L0W6P2</accession>
<proteinExistence type="predicted"/>
<dbReference type="OrthoDB" id="2087198at2"/>
<keyword evidence="2" id="KW-1185">Reference proteome</keyword>
<name>A0A0L0W6P2_GOTPU</name>
<reference evidence="2" key="1">
    <citation type="submission" date="2015-07" db="EMBL/GenBank/DDBJ databases">
        <title>Draft genome sequence of the purine-degrading Gottschalkia purinilyticum DSM 1384 (formerly Clostridium purinilyticum).</title>
        <authorList>
            <person name="Poehlein A."/>
            <person name="Schiel-Bengelsdorf B."/>
            <person name="Bengelsdorf F.R."/>
            <person name="Daniel R."/>
            <person name="Duerre P."/>
        </authorList>
    </citation>
    <scope>NUCLEOTIDE SEQUENCE [LARGE SCALE GENOMIC DNA]</scope>
    <source>
        <strain evidence="2">DSM 1384</strain>
    </source>
</reference>
<evidence type="ECO:0000313" key="1">
    <source>
        <dbReference type="EMBL" id="KNF07189.1"/>
    </source>
</evidence>
<organism evidence="1 2">
    <name type="scientific">Gottschalkia purinilytica</name>
    <name type="common">Clostridium purinilyticum</name>
    <dbReference type="NCBI Taxonomy" id="1503"/>
    <lineage>
        <taxon>Bacteria</taxon>
        <taxon>Bacillati</taxon>
        <taxon>Bacillota</taxon>
        <taxon>Tissierellia</taxon>
        <taxon>Tissierellales</taxon>
        <taxon>Gottschalkiaceae</taxon>
        <taxon>Gottschalkia</taxon>
    </lineage>
</organism>
<dbReference type="Proteomes" id="UP000037267">
    <property type="component" value="Unassembled WGS sequence"/>
</dbReference>
<protein>
    <submittedName>
        <fullName evidence="1">Uncharacterized protein</fullName>
    </submittedName>
</protein>
<gene>
    <name evidence="1" type="ORF">CLPU_21c00070</name>
</gene>
<dbReference type="RefSeq" id="WP_050378640.1">
    <property type="nucleotide sequence ID" value="NZ_LGSS01000021.1"/>
</dbReference>
<dbReference type="AlphaFoldDB" id="A0A0L0W6P2"/>
<comment type="caution">
    <text evidence="1">The sequence shown here is derived from an EMBL/GenBank/DDBJ whole genome shotgun (WGS) entry which is preliminary data.</text>
</comment>
<sequence>MISQKQLDLLIKNTLSQLGLDGDKDKKKKCRDKLLNLSPAQILVVTGILTDVLTIDSLLIDKDQKIQIVLAGSLKRKTELDKALDKIGKQPVDEVLKSIFDRLR</sequence>